<dbReference type="EMBL" id="UYRU01066187">
    <property type="protein sequence ID" value="VDN16532.1"/>
    <property type="molecule type" value="Genomic_DNA"/>
</dbReference>
<feature type="non-terminal residue" evidence="1">
    <location>
        <position position="679"/>
    </location>
</feature>
<gene>
    <name evidence="1" type="ORF">DILT_LOCUS12363</name>
</gene>
<organism evidence="1 2">
    <name type="scientific">Dibothriocephalus latus</name>
    <name type="common">Fish tapeworm</name>
    <name type="synonym">Diphyllobothrium latum</name>
    <dbReference type="NCBI Taxonomy" id="60516"/>
    <lineage>
        <taxon>Eukaryota</taxon>
        <taxon>Metazoa</taxon>
        <taxon>Spiralia</taxon>
        <taxon>Lophotrochozoa</taxon>
        <taxon>Platyhelminthes</taxon>
        <taxon>Cestoda</taxon>
        <taxon>Eucestoda</taxon>
        <taxon>Diphyllobothriidea</taxon>
        <taxon>Diphyllobothriidae</taxon>
        <taxon>Dibothriocephalus</taxon>
    </lineage>
</organism>
<dbReference type="OrthoDB" id="6268792at2759"/>
<keyword evidence="2" id="KW-1185">Reference proteome</keyword>
<sequence length="679" mass="76805">MSVISDSSSHKLLSRPPGADDLAWQSEFDSCLLSGCSSFSSYPRCRSVQCDLGESVSSLDVINSVDVTRVESDLRYYSFSTSASVCTQTERLPLSAWLTFDSSTGFLYERDSAEFYDLVEHVKSTIIRFSDRQQLVEFFNRMDFGFLNYTEYKLALEENFVREVAISIFPQCPSEAEVGIQTQECSVISEPFTFEQHSEISTDLYVDSSYSRRMQLGQLVEASTMSSPYLTITAVQTKDVYNRGISDDLITVKPATSAVFSTPPSEGKESVVRVTLESVKHTEAEVVEETHLLERPLYVADRIQYIHVSRAVQTEEPDTEFLDGRQRVPRPADSQPRMDCLHDLDVTTYFFDEDIHTEEYLKRTQDSSSAVSLLQHSTDYIEVDLRQRVTEYELCDMISPIDALCWNDIREVASPITGLFAPVNVAVRRGWLRMGQTNEYIDPTTGHSIPLETALAQGRIRFGSTTTSSNNYPMDYALMFIERESCEIRRVRATSVLNTYTLEYLPVSQARADNLLSEENGVCRVYDVKNSRWMTAEEAVGNRVLLFEEVEGEQNCGKRGESAQTGLRVYKVEAIQPGGEPADWLTPDEATKRQLFNPSTGEVAIDWPARPEYGSTEDTDGLDRRYIATQWCTFLTARQAGWLRLSPEPNGHLWIPLSEPGLTTPGRRLLSKKVKWISN</sequence>
<dbReference type="Proteomes" id="UP000281553">
    <property type="component" value="Unassembled WGS sequence"/>
</dbReference>
<evidence type="ECO:0000313" key="1">
    <source>
        <dbReference type="EMBL" id="VDN16532.1"/>
    </source>
</evidence>
<accession>A0A3P7P8Z6</accession>
<reference evidence="1 2" key="1">
    <citation type="submission" date="2018-11" db="EMBL/GenBank/DDBJ databases">
        <authorList>
            <consortium name="Pathogen Informatics"/>
        </authorList>
    </citation>
    <scope>NUCLEOTIDE SEQUENCE [LARGE SCALE GENOMIC DNA]</scope>
</reference>
<dbReference type="AlphaFoldDB" id="A0A3P7P8Z6"/>
<evidence type="ECO:0000313" key="2">
    <source>
        <dbReference type="Proteomes" id="UP000281553"/>
    </source>
</evidence>
<dbReference type="Gene3D" id="3.90.1290.10">
    <property type="entry name" value="Plakin repeat"/>
    <property type="match status" value="1"/>
</dbReference>
<name>A0A3P7P8Z6_DIBLA</name>
<proteinExistence type="predicted"/>
<dbReference type="SUPFAM" id="SSF75399">
    <property type="entry name" value="Plakin repeat"/>
    <property type="match status" value="1"/>
</dbReference>
<protein>
    <submittedName>
        <fullName evidence="1">Uncharacterized protein</fullName>
    </submittedName>
</protein>
<dbReference type="InterPro" id="IPR035915">
    <property type="entry name" value="Plakin_repeat_sf"/>
</dbReference>